<dbReference type="PANTHER" id="PTHR45228:SF5">
    <property type="entry name" value="CYCLIC DI-GMP PHOSPHODIESTERASE VC_1348-RELATED"/>
    <property type="match status" value="1"/>
</dbReference>
<name>A0ABN6D8U1_9BURK</name>
<dbReference type="Gene3D" id="3.40.50.2300">
    <property type="match status" value="1"/>
</dbReference>
<dbReference type="InterPro" id="IPR037522">
    <property type="entry name" value="HD_GYP_dom"/>
</dbReference>
<dbReference type="SUPFAM" id="SSF109604">
    <property type="entry name" value="HD-domain/PDEase-like"/>
    <property type="match status" value="1"/>
</dbReference>
<feature type="domain" description="Response regulatory" evidence="2">
    <location>
        <begin position="9"/>
        <end position="125"/>
    </location>
</feature>
<evidence type="ECO:0000259" key="3">
    <source>
        <dbReference type="PROSITE" id="PS51832"/>
    </source>
</evidence>
<reference evidence="4 5" key="1">
    <citation type="journal article" date="2021" name="Microbiol. Spectr.">
        <title>A Single Bacterium Capable of Oxidation and Reduction of Iron at Circumneutral pH.</title>
        <authorList>
            <person name="Kato S."/>
            <person name="Ohkuma M."/>
        </authorList>
    </citation>
    <scope>NUCLEOTIDE SEQUENCE [LARGE SCALE GENOMIC DNA]</scope>
    <source>
        <strain evidence="4 5">MIZ03</strain>
    </source>
</reference>
<dbReference type="PROSITE" id="PS51832">
    <property type="entry name" value="HD_GYP"/>
    <property type="match status" value="1"/>
</dbReference>
<dbReference type="InterPro" id="IPR011006">
    <property type="entry name" value="CheY-like_superfamily"/>
</dbReference>
<dbReference type="Gene3D" id="1.10.3210.10">
    <property type="entry name" value="Hypothetical protein af1432"/>
    <property type="match status" value="1"/>
</dbReference>
<keyword evidence="1" id="KW-0597">Phosphoprotein</keyword>
<sequence length="354" mass="39379">MADLRQRQTVLIADDVPENIELLAAILDESYDIKVASNGERVIKIVYSEDPPDLILLDVMMPGLSGHEVCRRLKANPDRCKIPVIFVTAMSTVEDEQLGLEIGAVDYITKPFSLPVVKARVRTHLALYDQARELERMVDQRTRDLLVSRQQIIRRLGRAAEFKDNETGNHVIRMAHYSQLIADATGMGSAAQEILLQTAPMHDIGKIGIPDNVLLKPGKLDATEWMLMKQHPLMGADIIGLHDDELLRTARQIALTHHERWDGSGYPGGLKGEAIPLMGRIVAVADVFDALISVRPYKPAFSIDDAVKYMTSEIGRHFDPVLIPAFTKVLPHILKIKDTFADELGAQTDTLLTS</sequence>
<evidence type="ECO:0000313" key="4">
    <source>
        <dbReference type="EMBL" id="BCO28437.1"/>
    </source>
</evidence>
<dbReference type="InterPro" id="IPR052020">
    <property type="entry name" value="Cyclic_di-GMP/3'3'-cGAMP_PDE"/>
</dbReference>
<dbReference type="Pfam" id="PF00072">
    <property type="entry name" value="Response_reg"/>
    <property type="match status" value="1"/>
</dbReference>
<dbReference type="InterPro" id="IPR003607">
    <property type="entry name" value="HD/PDEase_dom"/>
</dbReference>
<feature type="domain" description="HD-GYP" evidence="3">
    <location>
        <begin position="145"/>
        <end position="342"/>
    </location>
</feature>
<dbReference type="SMART" id="SM00471">
    <property type="entry name" value="HDc"/>
    <property type="match status" value="1"/>
</dbReference>
<evidence type="ECO:0000313" key="5">
    <source>
        <dbReference type="Proteomes" id="UP000824366"/>
    </source>
</evidence>
<gene>
    <name evidence="4" type="ORF">MIZ03_3337</name>
</gene>
<dbReference type="Proteomes" id="UP000824366">
    <property type="component" value="Chromosome"/>
</dbReference>
<keyword evidence="5" id="KW-1185">Reference proteome</keyword>
<dbReference type="SMART" id="SM00448">
    <property type="entry name" value="REC"/>
    <property type="match status" value="1"/>
</dbReference>
<feature type="modified residue" description="4-aspartylphosphate" evidence="1">
    <location>
        <position position="58"/>
    </location>
</feature>
<dbReference type="CDD" id="cd00077">
    <property type="entry name" value="HDc"/>
    <property type="match status" value="1"/>
</dbReference>
<accession>A0ABN6D8U1</accession>
<dbReference type="InterPro" id="IPR001789">
    <property type="entry name" value="Sig_transdc_resp-reg_receiver"/>
</dbReference>
<dbReference type="EMBL" id="AP024238">
    <property type="protein sequence ID" value="BCO28437.1"/>
    <property type="molecule type" value="Genomic_DNA"/>
</dbReference>
<evidence type="ECO:0000256" key="1">
    <source>
        <dbReference type="PROSITE-ProRule" id="PRU00169"/>
    </source>
</evidence>
<protein>
    <submittedName>
        <fullName evidence="4">Cyclic di-GMP phosphodiesterase</fullName>
    </submittedName>
</protein>
<dbReference type="PROSITE" id="PS50110">
    <property type="entry name" value="RESPONSE_REGULATORY"/>
    <property type="match status" value="1"/>
</dbReference>
<dbReference type="SUPFAM" id="SSF52172">
    <property type="entry name" value="CheY-like"/>
    <property type="match status" value="1"/>
</dbReference>
<proteinExistence type="predicted"/>
<organism evidence="4 5">
    <name type="scientific">Rhodoferax lithotrophicus</name>
    <dbReference type="NCBI Taxonomy" id="2798804"/>
    <lineage>
        <taxon>Bacteria</taxon>
        <taxon>Pseudomonadati</taxon>
        <taxon>Pseudomonadota</taxon>
        <taxon>Betaproteobacteria</taxon>
        <taxon>Burkholderiales</taxon>
        <taxon>Comamonadaceae</taxon>
        <taxon>Rhodoferax</taxon>
    </lineage>
</organism>
<dbReference type="PANTHER" id="PTHR45228">
    <property type="entry name" value="CYCLIC DI-GMP PHOSPHODIESTERASE TM_0186-RELATED"/>
    <property type="match status" value="1"/>
</dbReference>
<dbReference type="RefSeq" id="WP_223904393.1">
    <property type="nucleotide sequence ID" value="NZ_AP024238.1"/>
</dbReference>
<evidence type="ECO:0000259" key="2">
    <source>
        <dbReference type="PROSITE" id="PS50110"/>
    </source>
</evidence>
<dbReference type="Pfam" id="PF13487">
    <property type="entry name" value="HD_5"/>
    <property type="match status" value="1"/>
</dbReference>